<feature type="compositionally biased region" description="Low complexity" evidence="1">
    <location>
        <begin position="87"/>
        <end position="96"/>
    </location>
</feature>
<proteinExistence type="predicted"/>
<name>A0A8H3LT49_9GLOM</name>
<reference evidence="2" key="1">
    <citation type="submission" date="2019-10" db="EMBL/GenBank/DDBJ databases">
        <title>Conservation and host-specific expression of non-tandemly repeated heterogenous ribosome RNA gene in arbuscular mycorrhizal fungi.</title>
        <authorList>
            <person name="Maeda T."/>
            <person name="Kobayashi Y."/>
            <person name="Nakagawa T."/>
            <person name="Ezawa T."/>
            <person name="Yamaguchi K."/>
            <person name="Bino T."/>
            <person name="Nishimoto Y."/>
            <person name="Shigenobu S."/>
            <person name="Kawaguchi M."/>
        </authorList>
    </citation>
    <scope>NUCLEOTIDE SEQUENCE</scope>
    <source>
        <strain evidence="2">HR1</strain>
    </source>
</reference>
<organism evidence="2 3">
    <name type="scientific">Rhizophagus clarus</name>
    <dbReference type="NCBI Taxonomy" id="94130"/>
    <lineage>
        <taxon>Eukaryota</taxon>
        <taxon>Fungi</taxon>
        <taxon>Fungi incertae sedis</taxon>
        <taxon>Mucoromycota</taxon>
        <taxon>Glomeromycotina</taxon>
        <taxon>Glomeromycetes</taxon>
        <taxon>Glomerales</taxon>
        <taxon>Glomeraceae</taxon>
        <taxon>Rhizophagus</taxon>
    </lineage>
</organism>
<comment type="caution">
    <text evidence="2">The sequence shown here is derived from an EMBL/GenBank/DDBJ whole genome shotgun (WGS) entry which is preliminary data.</text>
</comment>
<feature type="region of interest" description="Disordered" evidence="1">
    <location>
        <begin position="85"/>
        <end position="109"/>
    </location>
</feature>
<dbReference type="EMBL" id="BLAL01000203">
    <property type="protein sequence ID" value="GES91410.1"/>
    <property type="molecule type" value="Genomic_DNA"/>
</dbReference>
<dbReference type="AlphaFoldDB" id="A0A8H3LT49"/>
<gene>
    <name evidence="2" type="ORF">RCL2_001822900</name>
</gene>
<protein>
    <submittedName>
        <fullName evidence="2">Uncharacterized protein</fullName>
    </submittedName>
</protein>
<evidence type="ECO:0000313" key="3">
    <source>
        <dbReference type="Proteomes" id="UP000615446"/>
    </source>
</evidence>
<sequence length="161" mass="19160">MTKFKDNVPNLNHVYLSKWLIYYYEAWTKTKLRSILREFESYRKGLYPFDEQTINQFENNILSYWELHKAKENIAEPIIPNDEENLNLKTENKNQNSDNEKVAEEQAETESDLKIDNDIEINDFLLNKTHSALNNNAKWDIENIFIDNLNAPFLTDENILN</sequence>
<evidence type="ECO:0000256" key="1">
    <source>
        <dbReference type="SAM" id="MobiDB-lite"/>
    </source>
</evidence>
<dbReference type="Proteomes" id="UP000615446">
    <property type="component" value="Unassembled WGS sequence"/>
</dbReference>
<accession>A0A8H3LT49</accession>
<dbReference type="OrthoDB" id="2391332at2759"/>
<evidence type="ECO:0000313" key="2">
    <source>
        <dbReference type="EMBL" id="GES91410.1"/>
    </source>
</evidence>